<dbReference type="SUPFAM" id="SSF46785">
    <property type="entry name" value="Winged helix' DNA-binding domain"/>
    <property type="match status" value="1"/>
</dbReference>
<keyword evidence="5" id="KW-0238">DNA-binding</keyword>
<dbReference type="Proteomes" id="UP000050509">
    <property type="component" value="Unassembled WGS sequence"/>
</dbReference>
<evidence type="ECO:0000313" key="10">
    <source>
        <dbReference type="Proteomes" id="UP000050509"/>
    </source>
</evidence>
<keyword evidence="4" id="KW-0805">Transcription regulation</keyword>
<keyword evidence="6" id="KW-0804">Transcription</keyword>
<comment type="caution">
    <text evidence="9">The sequence shown here is derived from an EMBL/GenBank/DDBJ whole genome shotgun (WGS) entry which is preliminary data.</text>
</comment>
<keyword evidence="2" id="KW-0678">Repressor</keyword>
<accession>A0A0P9DAM5</accession>
<evidence type="ECO:0000313" key="9">
    <source>
        <dbReference type="EMBL" id="KPV49624.1"/>
    </source>
</evidence>
<dbReference type="CDD" id="cd07153">
    <property type="entry name" value="Fur_like"/>
    <property type="match status" value="1"/>
</dbReference>
<keyword evidence="8" id="KW-0408">Iron</keyword>
<protein>
    <recommendedName>
        <fullName evidence="11">Fur family transcriptional regulator</fullName>
    </recommendedName>
</protein>
<name>A0A0P9DAM5_9CHLR</name>
<dbReference type="Gene3D" id="1.10.10.10">
    <property type="entry name" value="Winged helix-like DNA-binding domain superfamily/Winged helix DNA-binding domain"/>
    <property type="match status" value="1"/>
</dbReference>
<dbReference type="Pfam" id="PF01475">
    <property type="entry name" value="FUR"/>
    <property type="match status" value="1"/>
</dbReference>
<reference evidence="9 10" key="1">
    <citation type="submission" date="2015-09" db="EMBL/GenBank/DDBJ databases">
        <title>Draft genome sequence of Kouleothrix aurantiaca JCM 19913.</title>
        <authorList>
            <person name="Hemp J."/>
        </authorList>
    </citation>
    <scope>NUCLEOTIDE SEQUENCE [LARGE SCALE GENOMIC DNA]</scope>
    <source>
        <strain evidence="9 10">COM-B</strain>
    </source>
</reference>
<feature type="binding site" evidence="7">
    <location>
        <position position="97"/>
    </location>
    <ligand>
        <name>Zn(2+)</name>
        <dbReference type="ChEBI" id="CHEBI:29105"/>
    </ligand>
</feature>
<evidence type="ECO:0000256" key="7">
    <source>
        <dbReference type="PIRSR" id="PIRSR602481-1"/>
    </source>
</evidence>
<proteinExistence type="inferred from homology"/>
<sequence length="154" mass="17273">MPASDDAARLRKQGYRLTPQRLIVLDVVKRGEGHLTADEVHAAVVPQHPYINIATIYRTLQWLQDVGLVAPLAIGTGPLRYEYVWGETHHHLVCQDCGYEQEIGDDILLALKEQLQSRYAFSAQLHHLAIPGRCSACQQNTDSKDARPAQEHDV</sequence>
<feature type="binding site" evidence="7">
    <location>
        <position position="137"/>
    </location>
    <ligand>
        <name>Zn(2+)</name>
        <dbReference type="ChEBI" id="CHEBI:29105"/>
    </ligand>
</feature>
<keyword evidence="7" id="KW-0479">Metal-binding</keyword>
<evidence type="ECO:0000256" key="3">
    <source>
        <dbReference type="ARBA" id="ARBA00022833"/>
    </source>
</evidence>
<dbReference type="GO" id="GO:0000976">
    <property type="term" value="F:transcription cis-regulatory region binding"/>
    <property type="evidence" value="ECO:0007669"/>
    <property type="project" value="TreeGrafter"/>
</dbReference>
<evidence type="ECO:0008006" key="11">
    <source>
        <dbReference type="Google" id="ProtNLM"/>
    </source>
</evidence>
<dbReference type="Gene3D" id="3.30.1490.190">
    <property type="match status" value="1"/>
</dbReference>
<evidence type="ECO:0000256" key="5">
    <source>
        <dbReference type="ARBA" id="ARBA00023125"/>
    </source>
</evidence>
<feature type="binding site" evidence="7">
    <location>
        <position position="134"/>
    </location>
    <ligand>
        <name>Zn(2+)</name>
        <dbReference type="ChEBI" id="CHEBI:29105"/>
    </ligand>
</feature>
<evidence type="ECO:0000256" key="1">
    <source>
        <dbReference type="ARBA" id="ARBA00007957"/>
    </source>
</evidence>
<evidence type="ECO:0000256" key="2">
    <source>
        <dbReference type="ARBA" id="ARBA00022491"/>
    </source>
</evidence>
<comment type="similarity">
    <text evidence="1">Belongs to the Fur family.</text>
</comment>
<dbReference type="GO" id="GO:0003700">
    <property type="term" value="F:DNA-binding transcription factor activity"/>
    <property type="evidence" value="ECO:0007669"/>
    <property type="project" value="InterPro"/>
</dbReference>
<keyword evidence="3 7" id="KW-0862">Zinc</keyword>
<dbReference type="InterPro" id="IPR002481">
    <property type="entry name" value="FUR"/>
</dbReference>
<dbReference type="GO" id="GO:0045892">
    <property type="term" value="P:negative regulation of DNA-templated transcription"/>
    <property type="evidence" value="ECO:0007669"/>
    <property type="project" value="TreeGrafter"/>
</dbReference>
<feature type="binding site" evidence="8">
    <location>
        <position position="126"/>
    </location>
    <ligand>
        <name>Fe cation</name>
        <dbReference type="ChEBI" id="CHEBI:24875"/>
    </ligand>
</feature>
<gene>
    <name evidence="9" type="ORF">SE17_31555</name>
</gene>
<keyword evidence="10" id="KW-1185">Reference proteome</keyword>
<evidence type="ECO:0000256" key="6">
    <source>
        <dbReference type="ARBA" id="ARBA00023163"/>
    </source>
</evidence>
<dbReference type="InterPro" id="IPR036390">
    <property type="entry name" value="WH_DNA-bd_sf"/>
</dbReference>
<feature type="binding site" evidence="7">
    <location>
        <position position="94"/>
    </location>
    <ligand>
        <name>Zn(2+)</name>
        <dbReference type="ChEBI" id="CHEBI:29105"/>
    </ligand>
</feature>
<evidence type="ECO:0000256" key="8">
    <source>
        <dbReference type="PIRSR" id="PIRSR602481-2"/>
    </source>
</evidence>
<comment type="cofactor">
    <cofactor evidence="8">
        <name>Mn(2+)</name>
        <dbReference type="ChEBI" id="CHEBI:29035"/>
    </cofactor>
    <cofactor evidence="8">
        <name>Fe(2+)</name>
        <dbReference type="ChEBI" id="CHEBI:29033"/>
    </cofactor>
    <text evidence="8">Binds 1 Mn(2+) or Fe(2+) ion per subunit.</text>
</comment>
<comment type="cofactor">
    <cofactor evidence="7">
        <name>Zn(2+)</name>
        <dbReference type="ChEBI" id="CHEBI:29105"/>
    </cofactor>
    <text evidence="7">Binds 1 zinc ion per subunit.</text>
</comment>
<dbReference type="GO" id="GO:1900376">
    <property type="term" value="P:regulation of secondary metabolite biosynthetic process"/>
    <property type="evidence" value="ECO:0007669"/>
    <property type="project" value="TreeGrafter"/>
</dbReference>
<dbReference type="PANTHER" id="PTHR33202:SF7">
    <property type="entry name" value="FERRIC UPTAKE REGULATION PROTEIN"/>
    <property type="match status" value="1"/>
</dbReference>
<dbReference type="EMBL" id="LJCR01001849">
    <property type="protein sequence ID" value="KPV49624.1"/>
    <property type="molecule type" value="Genomic_DNA"/>
</dbReference>
<dbReference type="GO" id="GO:0008270">
    <property type="term" value="F:zinc ion binding"/>
    <property type="evidence" value="ECO:0007669"/>
    <property type="project" value="TreeGrafter"/>
</dbReference>
<dbReference type="InterPro" id="IPR036388">
    <property type="entry name" value="WH-like_DNA-bd_sf"/>
</dbReference>
<dbReference type="AlphaFoldDB" id="A0A0P9DAM5"/>
<dbReference type="InterPro" id="IPR043135">
    <property type="entry name" value="Fur_C"/>
</dbReference>
<organism evidence="9 10">
    <name type="scientific">Kouleothrix aurantiaca</name>
    <dbReference type="NCBI Taxonomy" id="186479"/>
    <lineage>
        <taxon>Bacteria</taxon>
        <taxon>Bacillati</taxon>
        <taxon>Chloroflexota</taxon>
        <taxon>Chloroflexia</taxon>
        <taxon>Chloroflexales</taxon>
        <taxon>Roseiflexineae</taxon>
        <taxon>Roseiflexaceae</taxon>
        <taxon>Kouleothrix</taxon>
    </lineage>
</organism>
<evidence type="ECO:0000256" key="4">
    <source>
        <dbReference type="ARBA" id="ARBA00023015"/>
    </source>
</evidence>
<dbReference type="PANTHER" id="PTHR33202">
    <property type="entry name" value="ZINC UPTAKE REGULATION PROTEIN"/>
    <property type="match status" value="1"/>
</dbReference>